<dbReference type="OrthoDB" id="9777271at2"/>
<dbReference type="EMBL" id="CP003630">
    <property type="protein sequence ID" value="AFZ21873.1"/>
    <property type="molecule type" value="Genomic_DNA"/>
</dbReference>
<keyword evidence="3" id="KW-1185">Reference proteome</keyword>
<dbReference type="HOGENOM" id="CLU_073332_0_0_3"/>
<feature type="domain" description="CHAD" evidence="1">
    <location>
        <begin position="9"/>
        <end position="311"/>
    </location>
</feature>
<sequence>MTKTTGLAPKALGYWAYLAIEKHFQKTLKHESDVIADKDPEALHQMRVGMRRLRTAVHGFSPALSLPTAAQEKKIAKVARQLGELRDIDVLQDTLKNQYLQTLPPPEQDALKKVLATLKKQRQKSLELVQTTLKEGRYEELKQGFQNWLRQPSYGEFAEFPIDEILPDLLLPLLSQFLLHPAWLVGVKLTGGEIAAPSGLNSEIVVQLLTAHGDSIHSLRKQAKRVRYQMELFTDFYPSTYENYLKDIKNIQSILGHIQDSFVLAEFLQGTLDSGNINQLPTLASQFTEARYQAWQEWRPLQQRYLNPQTRRDLHQTLLKPVAPKTD</sequence>
<evidence type="ECO:0000259" key="1">
    <source>
        <dbReference type="PROSITE" id="PS51708"/>
    </source>
</evidence>
<proteinExistence type="predicted"/>
<dbReference type="SMART" id="SM00880">
    <property type="entry name" value="CHAD"/>
    <property type="match status" value="1"/>
</dbReference>
<dbReference type="Pfam" id="PF05235">
    <property type="entry name" value="CHAD"/>
    <property type="match status" value="1"/>
</dbReference>
<reference evidence="2 3" key="1">
    <citation type="submission" date="2012-06" db="EMBL/GenBank/DDBJ databases">
        <title>Finished chromosome of genome of Microcoleus sp. PCC 7113.</title>
        <authorList>
            <consortium name="US DOE Joint Genome Institute"/>
            <person name="Gugger M."/>
            <person name="Coursin T."/>
            <person name="Rippka R."/>
            <person name="Tandeau De Marsac N."/>
            <person name="Huntemann M."/>
            <person name="Wei C.-L."/>
            <person name="Han J."/>
            <person name="Detter J.C."/>
            <person name="Han C."/>
            <person name="Tapia R."/>
            <person name="Chen A."/>
            <person name="Kyrpides N."/>
            <person name="Mavromatis K."/>
            <person name="Markowitz V."/>
            <person name="Szeto E."/>
            <person name="Ivanova N."/>
            <person name="Pagani I."/>
            <person name="Pati A."/>
            <person name="Goodwin L."/>
            <person name="Nordberg H.P."/>
            <person name="Cantor M.N."/>
            <person name="Hua S.X."/>
            <person name="Woyke T."/>
            <person name="Kerfeld C.A."/>
        </authorList>
    </citation>
    <scope>NUCLEOTIDE SEQUENCE [LARGE SCALE GENOMIC DNA]</scope>
    <source>
        <strain evidence="2 3">PCC 7113</strain>
    </source>
</reference>
<dbReference type="PROSITE" id="PS51708">
    <property type="entry name" value="CHAD"/>
    <property type="match status" value="1"/>
</dbReference>
<dbReference type="AlphaFoldDB" id="K9WNV3"/>
<organism evidence="2 3">
    <name type="scientific">Allocoleopsis franciscana PCC 7113</name>
    <dbReference type="NCBI Taxonomy" id="1173027"/>
    <lineage>
        <taxon>Bacteria</taxon>
        <taxon>Bacillati</taxon>
        <taxon>Cyanobacteriota</taxon>
        <taxon>Cyanophyceae</taxon>
        <taxon>Coleofasciculales</taxon>
        <taxon>Coleofasciculaceae</taxon>
        <taxon>Allocoleopsis</taxon>
        <taxon>Allocoleopsis franciscana</taxon>
    </lineage>
</organism>
<dbReference type="PANTHER" id="PTHR39339:SF1">
    <property type="entry name" value="CHAD DOMAIN-CONTAINING PROTEIN"/>
    <property type="match status" value="1"/>
</dbReference>
<dbReference type="PATRIC" id="fig|1173027.3.peg.6958"/>
<protein>
    <recommendedName>
        <fullName evidence="1">CHAD domain-containing protein</fullName>
    </recommendedName>
</protein>
<dbReference type="PANTHER" id="PTHR39339">
    <property type="entry name" value="SLR1444 PROTEIN"/>
    <property type="match status" value="1"/>
</dbReference>
<gene>
    <name evidence="2" type="ORF">Mic7113_6284</name>
</gene>
<dbReference type="InterPro" id="IPR007899">
    <property type="entry name" value="CHAD_dom"/>
</dbReference>
<evidence type="ECO:0000313" key="2">
    <source>
        <dbReference type="EMBL" id="AFZ21873.1"/>
    </source>
</evidence>
<evidence type="ECO:0000313" key="3">
    <source>
        <dbReference type="Proteomes" id="UP000010471"/>
    </source>
</evidence>
<dbReference type="STRING" id="1173027.Mic7113_6284"/>
<dbReference type="InterPro" id="IPR038186">
    <property type="entry name" value="CHAD_dom_sf"/>
</dbReference>
<dbReference type="Gene3D" id="1.40.20.10">
    <property type="entry name" value="CHAD domain"/>
    <property type="match status" value="1"/>
</dbReference>
<dbReference type="Proteomes" id="UP000010471">
    <property type="component" value="Chromosome"/>
</dbReference>
<name>K9WNV3_9CYAN</name>
<dbReference type="eggNOG" id="COG5607">
    <property type="taxonomic scope" value="Bacteria"/>
</dbReference>
<dbReference type="KEGG" id="mic:Mic7113_6284"/>
<dbReference type="RefSeq" id="WP_015186001.1">
    <property type="nucleotide sequence ID" value="NC_019738.1"/>
</dbReference>
<accession>K9WNV3</accession>